<name>A0A1L3ZB43_RHILE</name>
<keyword evidence="1" id="KW-0175">Coiled coil</keyword>
<protein>
    <submittedName>
        <fullName evidence="2">Uncharacterized protein</fullName>
    </submittedName>
</protein>
<proteinExistence type="predicted"/>
<dbReference type="AlphaFoldDB" id="A0A1L3ZB43"/>
<sequence length="369" mass="41342">MAEQSIGALALKVVNVWEWYQKALANPSAIGSKELPVHEDTPRPGYYRVRRKDSSWEPVGIFYPEDSDALVAYRGGREVRDINALWVWCCRQPVEFDAYEAAMDGKGWPDEPPTAPGIGDNSGEADPFDALNIEYLGEKEQAEEILKKGITTQADADRASIWKDRMLKIRSRAEALFKAEKQPILDEGKRIDDRWRFLAHKTDSETSAMAEKLRLGMESFLKAQKRAEEERQRKAQEAAAAAQREADDARIAVEKAKSQEVANGIMDAAAIAEHNRRQEEAERVANDAIAKAQLAEKDAEARSINAGRVGAKTTIRKEKKGQIVDYDAFVMAVRNRDEVKELMQSLAHRAAKSGFQVDGMKIVEVEKIV</sequence>
<dbReference type="EMBL" id="CP018228">
    <property type="protein sequence ID" value="API52906.1"/>
    <property type="molecule type" value="Genomic_DNA"/>
</dbReference>
<evidence type="ECO:0000313" key="2">
    <source>
        <dbReference type="EMBL" id="API52906.1"/>
    </source>
</evidence>
<accession>A0A1L3ZB43</accession>
<reference evidence="2 3" key="1">
    <citation type="submission" date="2016-11" db="EMBL/GenBank/DDBJ databases">
        <title>Rhizobium leguminosarum bv. viciae strain Vaf12 isolated from Vavilovia formosa root nodules from Russia, Dagestan.</title>
        <authorList>
            <person name="Kimeklis A."/>
        </authorList>
    </citation>
    <scope>NUCLEOTIDE SEQUENCE [LARGE SCALE GENOMIC DNA]</scope>
    <source>
        <strain evidence="2 3">Vaf-108</strain>
    </source>
</reference>
<dbReference type="RefSeq" id="WP_072639351.1">
    <property type="nucleotide sequence ID" value="NZ_CP018228.1"/>
</dbReference>
<gene>
    <name evidence="2" type="ORF">BMW22_15895</name>
</gene>
<dbReference type="Proteomes" id="UP000183050">
    <property type="component" value="Chromosome"/>
</dbReference>
<organism evidence="2 3">
    <name type="scientific">Rhizobium leguminosarum</name>
    <dbReference type="NCBI Taxonomy" id="384"/>
    <lineage>
        <taxon>Bacteria</taxon>
        <taxon>Pseudomonadati</taxon>
        <taxon>Pseudomonadota</taxon>
        <taxon>Alphaproteobacteria</taxon>
        <taxon>Hyphomicrobiales</taxon>
        <taxon>Rhizobiaceae</taxon>
        <taxon>Rhizobium/Agrobacterium group</taxon>
        <taxon>Rhizobium</taxon>
    </lineage>
</organism>
<evidence type="ECO:0000256" key="1">
    <source>
        <dbReference type="SAM" id="Coils"/>
    </source>
</evidence>
<feature type="coiled-coil region" evidence="1">
    <location>
        <begin position="217"/>
        <end position="298"/>
    </location>
</feature>
<evidence type="ECO:0000313" key="3">
    <source>
        <dbReference type="Proteomes" id="UP000183050"/>
    </source>
</evidence>